<reference evidence="1 2" key="1">
    <citation type="submission" date="2016-06" db="EMBL/GenBank/DDBJ databases">
        <title>Four novel species of enterococci isolated from chicken manure.</title>
        <authorList>
            <person name="Van Tyne D."/>
        </authorList>
    </citation>
    <scope>NUCLEOTIDE SEQUENCE [LARGE SCALE GENOMIC DNA]</scope>
    <source>
        <strain evidence="1 2">CU12B</strain>
    </source>
</reference>
<organism evidence="1 2">
    <name type="scientific">Candidatus Enterococcus willemsii</name>
    <dbReference type="NCBI Taxonomy" id="1857215"/>
    <lineage>
        <taxon>Bacteria</taxon>
        <taxon>Bacillati</taxon>
        <taxon>Bacillota</taxon>
        <taxon>Bacilli</taxon>
        <taxon>Lactobacillales</taxon>
        <taxon>Enterococcaceae</taxon>
        <taxon>Enterococcus</taxon>
    </lineage>
</organism>
<dbReference type="Proteomes" id="UP000782705">
    <property type="component" value="Unassembled WGS sequence"/>
</dbReference>
<dbReference type="EMBL" id="MAEL01000054">
    <property type="protein sequence ID" value="KAF1302227.1"/>
    <property type="molecule type" value="Genomic_DNA"/>
</dbReference>
<evidence type="ECO:0000313" key="2">
    <source>
        <dbReference type="Proteomes" id="UP000782705"/>
    </source>
</evidence>
<evidence type="ECO:0000313" key="1">
    <source>
        <dbReference type="EMBL" id="KAF1302227.1"/>
    </source>
</evidence>
<keyword evidence="2" id="KW-1185">Reference proteome</keyword>
<sequence length="143" mass="17240">MQFDRLILTKEVEFYQFSYRERPYEIVAYLLLQDAFKPASKEFGWQFYDYDFEPNDNQIFVKIGTLHELSDVEREYLLSFTDGLLRFKPSINYVVDFFKMDFDIEWDYPKDEGFLEFVDKINSIFKTTIALTNVQSINNLVQE</sequence>
<comment type="caution">
    <text evidence="1">The sequence shown here is derived from an EMBL/GenBank/DDBJ whole genome shotgun (WGS) entry which is preliminary data.</text>
</comment>
<name>A0ABQ6YX00_9ENTE</name>
<gene>
    <name evidence="1" type="ORF">BAU17_01615</name>
</gene>
<protein>
    <submittedName>
        <fullName evidence="1">Uncharacterized protein</fullName>
    </submittedName>
</protein>
<proteinExistence type="predicted"/>
<accession>A0ABQ6YX00</accession>